<dbReference type="InterPro" id="IPR036291">
    <property type="entry name" value="NAD(P)-bd_dom_sf"/>
</dbReference>
<evidence type="ECO:0000256" key="1">
    <source>
        <dbReference type="ARBA" id="ARBA00022857"/>
    </source>
</evidence>
<dbReference type="PANTHER" id="PTHR48106">
    <property type="entry name" value="QUINONE OXIDOREDUCTASE PIG3-RELATED"/>
    <property type="match status" value="1"/>
</dbReference>
<dbReference type="CDD" id="cd05289">
    <property type="entry name" value="MDR_like_2"/>
    <property type="match status" value="1"/>
</dbReference>
<keyword evidence="1" id="KW-0521">NADP</keyword>
<evidence type="ECO:0000313" key="4">
    <source>
        <dbReference type="EMBL" id="KUN58776.1"/>
    </source>
</evidence>
<dbReference type="RefSeq" id="WP_062246550.1">
    <property type="nucleotide sequence ID" value="NZ_JBPJFL010000002.1"/>
</dbReference>
<dbReference type="EMBL" id="LMWV01000044">
    <property type="protein sequence ID" value="KUN58776.1"/>
    <property type="molecule type" value="Genomic_DNA"/>
</dbReference>
<gene>
    <name evidence="4" type="ORF">AQJ54_41115</name>
</gene>
<dbReference type="Gene3D" id="3.90.180.10">
    <property type="entry name" value="Medium-chain alcohol dehydrogenases, catalytic domain"/>
    <property type="match status" value="1"/>
</dbReference>
<dbReference type="Pfam" id="PF08240">
    <property type="entry name" value="ADH_N"/>
    <property type="match status" value="1"/>
</dbReference>
<comment type="caution">
    <text evidence="4">The sequence shown here is derived from an EMBL/GenBank/DDBJ whole genome shotgun (WGS) entry which is preliminary data.</text>
</comment>
<protein>
    <submittedName>
        <fullName evidence="4">Alcohol dehydrogenase</fullName>
    </submittedName>
</protein>
<feature type="domain" description="Enoyl reductase (ER)" evidence="3">
    <location>
        <begin position="6"/>
        <end position="308"/>
    </location>
</feature>
<organism evidence="4 5">
    <name type="scientific">Streptomyces griseorubiginosus</name>
    <dbReference type="NCBI Taxonomy" id="67304"/>
    <lineage>
        <taxon>Bacteria</taxon>
        <taxon>Bacillati</taxon>
        <taxon>Actinomycetota</taxon>
        <taxon>Actinomycetes</taxon>
        <taxon>Kitasatosporales</taxon>
        <taxon>Streptomycetaceae</taxon>
        <taxon>Streptomyces</taxon>
    </lineage>
</organism>
<dbReference type="InterPro" id="IPR011032">
    <property type="entry name" value="GroES-like_sf"/>
</dbReference>
<dbReference type="Proteomes" id="UP000054375">
    <property type="component" value="Unassembled WGS sequence"/>
</dbReference>
<dbReference type="InterPro" id="IPR020843">
    <property type="entry name" value="ER"/>
</dbReference>
<dbReference type="InterPro" id="IPR013154">
    <property type="entry name" value="ADH-like_N"/>
</dbReference>
<dbReference type="SMART" id="SM00829">
    <property type="entry name" value="PKS_ER"/>
    <property type="match status" value="1"/>
</dbReference>
<dbReference type="SUPFAM" id="SSF51735">
    <property type="entry name" value="NAD(P)-binding Rossmann-fold domains"/>
    <property type="match status" value="1"/>
</dbReference>
<dbReference type="SUPFAM" id="SSF50129">
    <property type="entry name" value="GroES-like"/>
    <property type="match status" value="1"/>
</dbReference>
<evidence type="ECO:0000313" key="5">
    <source>
        <dbReference type="Proteomes" id="UP000054375"/>
    </source>
</evidence>
<proteinExistence type="predicted"/>
<evidence type="ECO:0000256" key="2">
    <source>
        <dbReference type="ARBA" id="ARBA00023002"/>
    </source>
</evidence>
<keyword evidence="2" id="KW-0560">Oxidoreductase</keyword>
<dbReference type="Pfam" id="PF13602">
    <property type="entry name" value="ADH_zinc_N_2"/>
    <property type="match status" value="1"/>
</dbReference>
<dbReference type="AlphaFoldDB" id="A0A101RNF0"/>
<dbReference type="GO" id="GO:0070402">
    <property type="term" value="F:NADPH binding"/>
    <property type="evidence" value="ECO:0007669"/>
    <property type="project" value="TreeGrafter"/>
</dbReference>
<evidence type="ECO:0000259" key="3">
    <source>
        <dbReference type="SMART" id="SM00829"/>
    </source>
</evidence>
<accession>A0A101RNF0</accession>
<dbReference type="GO" id="GO:0016651">
    <property type="term" value="F:oxidoreductase activity, acting on NAD(P)H"/>
    <property type="evidence" value="ECO:0007669"/>
    <property type="project" value="TreeGrafter"/>
</dbReference>
<reference evidence="4 5" key="1">
    <citation type="submission" date="2015-10" db="EMBL/GenBank/DDBJ databases">
        <title>Draft genome sequence of Streptomyces griseorubiginosus DSM 40469, type strain for the species Streptomyces griseorubiginosus.</title>
        <authorList>
            <person name="Ruckert C."/>
            <person name="Winkler A."/>
            <person name="Kalinowski J."/>
            <person name="Kampfer P."/>
            <person name="Glaeser S."/>
        </authorList>
    </citation>
    <scope>NUCLEOTIDE SEQUENCE [LARGE SCALE GENOMIC DNA]</scope>
    <source>
        <strain evidence="4 5">DSM 40469</strain>
    </source>
</reference>
<name>A0A101RNF0_9ACTN</name>
<sequence>MASAYGGPEVLSVIDEAVPEPGPGQVRIAVRAAGVNPFDQKVYSGAFGTDPGNLPLRLGLEAAGVVTAAGDHATGPAGPVEVGDEVIAYRAPGAYAAELVVPASSVVPKPANLSWEQAGGLMLAGVTAVHALEAIGLRKGESVLIHGAAGGVGLMAVQLAVARGATVLGTASPAKHDLLRELGAVPVAYGLGLADRVRAAAPEGVQAAADLVGTDEAVDVSVEVVADRSRIATIAGIARGTQAGIKVLGGSPGADPGTDIRAAARLQLTEAAEAGRLRVLIAGSYPLSEAAAAHREIMTGHTSGKIVLVP</sequence>
<dbReference type="Gene3D" id="3.40.50.720">
    <property type="entry name" value="NAD(P)-binding Rossmann-like Domain"/>
    <property type="match status" value="1"/>
</dbReference>
<keyword evidence="5" id="KW-1185">Reference proteome</keyword>